<dbReference type="Proteomes" id="UP000663874">
    <property type="component" value="Unassembled WGS sequence"/>
</dbReference>
<evidence type="ECO:0000313" key="2">
    <source>
        <dbReference type="EMBL" id="CAF4174169.1"/>
    </source>
</evidence>
<dbReference type="PANTHER" id="PTHR46601:SF1">
    <property type="entry name" value="ADF-H DOMAIN-CONTAINING PROTEIN"/>
    <property type="match status" value="1"/>
</dbReference>
<dbReference type="EMBL" id="CAJOBE010014122">
    <property type="protein sequence ID" value="CAF4174169.1"/>
    <property type="molecule type" value="Genomic_DNA"/>
</dbReference>
<gene>
    <name evidence="2" type="ORF">FNK824_LOCUS34851</name>
    <name evidence="1" type="ORF">SEV965_LOCUS37654</name>
</gene>
<proteinExistence type="predicted"/>
<comment type="caution">
    <text evidence="1">The sequence shown here is derived from an EMBL/GenBank/DDBJ whole genome shotgun (WGS) entry which is preliminary data.</text>
</comment>
<dbReference type="PANTHER" id="PTHR46601">
    <property type="entry name" value="ULP_PROTEASE DOMAIN-CONTAINING PROTEIN"/>
    <property type="match status" value="1"/>
</dbReference>
<sequence length="676" mass="77273">MGEKLTDSIDLTSAPRHSNLSNITLDEADELIGGIKKLFSDNDNVEKIRLMTLCPEAWGRQKIQEFFGATERQARNSIELRLTSGILSRPEYCLGNHPMDYETIDYVLNYFWSDTISRTSSNTKDFILMRNLDGSGDRKSTPVRYMMMTIGEAYEQFVIENPTIAISRSKFYSLRPKNVKKPCPHDVCVCIQHENISFLLQAWSKIVGSIVTHSTLITMMLYDEDDLSCISGDCSGCGNVSPSAVLTRSFNSNMDEVIEYMIWKCTDHKVDIHRVTSTIDELLIEIDDRWSSFLLHQYINHQQKLFIQQIKANPSAQTAIITMDFAENYSIPVQREAQSKHWNPVQVTIFTIHIKFKDDFCSAAIISNYMIHDTAFVYNAQQLIVDFIKNNMSSVKEIYYVTDNCSSHFKNNNSIFNLTWHQNDFGMKAYWIYTAASHGKSACDGIGATLKSTATRYLLSTGPSAAILSAYEFFQFCEKRFIHHQKEKSSSATSTISNLEQFRTCEVWYLDKQSIEDIYSKVLKKRWSRLHSAIPGLRQFHHFEPIKIGEVECKIVSNLSTSTSFKMLQFSKRKTITPIYSIHDLKAGDYGVVVYNDKWWLAKMNSFDKSLGKVEASVCTQAGPRIIFPSMMTPRIINPTDVICVLSSLPKITPRTISITISELDDIEKLYEDSHQ</sequence>
<name>A0A815VWA2_9BILA</name>
<dbReference type="AlphaFoldDB" id="A0A815VWA2"/>
<evidence type="ECO:0000313" key="1">
    <source>
        <dbReference type="EMBL" id="CAF1533275.1"/>
    </source>
</evidence>
<accession>A0A815VWA2</accession>
<dbReference type="EMBL" id="CAJNOU010008017">
    <property type="protein sequence ID" value="CAF1533275.1"/>
    <property type="molecule type" value="Genomic_DNA"/>
</dbReference>
<dbReference type="Proteomes" id="UP000663889">
    <property type="component" value="Unassembled WGS sequence"/>
</dbReference>
<evidence type="ECO:0000313" key="3">
    <source>
        <dbReference type="Proteomes" id="UP000663889"/>
    </source>
</evidence>
<reference evidence="1" key="1">
    <citation type="submission" date="2021-02" db="EMBL/GenBank/DDBJ databases">
        <authorList>
            <person name="Nowell W R."/>
        </authorList>
    </citation>
    <scope>NUCLEOTIDE SEQUENCE</scope>
</reference>
<protein>
    <submittedName>
        <fullName evidence="1">Uncharacterized protein</fullName>
    </submittedName>
</protein>
<organism evidence="1 3">
    <name type="scientific">Rotaria sordida</name>
    <dbReference type="NCBI Taxonomy" id="392033"/>
    <lineage>
        <taxon>Eukaryota</taxon>
        <taxon>Metazoa</taxon>
        <taxon>Spiralia</taxon>
        <taxon>Gnathifera</taxon>
        <taxon>Rotifera</taxon>
        <taxon>Eurotatoria</taxon>
        <taxon>Bdelloidea</taxon>
        <taxon>Philodinida</taxon>
        <taxon>Philodinidae</taxon>
        <taxon>Rotaria</taxon>
    </lineage>
</organism>